<protein>
    <submittedName>
        <fullName evidence="1">Uncharacterized protein</fullName>
    </submittedName>
</protein>
<evidence type="ECO:0000313" key="1">
    <source>
        <dbReference type="EMBL" id="MPC31554.1"/>
    </source>
</evidence>
<dbReference type="EMBL" id="VSRR010002459">
    <property type="protein sequence ID" value="MPC31554.1"/>
    <property type="molecule type" value="Genomic_DNA"/>
</dbReference>
<dbReference type="AlphaFoldDB" id="A0A5B7EGA0"/>
<keyword evidence="2" id="KW-1185">Reference proteome</keyword>
<organism evidence="1 2">
    <name type="scientific">Portunus trituberculatus</name>
    <name type="common">Swimming crab</name>
    <name type="synonym">Neptunus trituberculatus</name>
    <dbReference type="NCBI Taxonomy" id="210409"/>
    <lineage>
        <taxon>Eukaryota</taxon>
        <taxon>Metazoa</taxon>
        <taxon>Ecdysozoa</taxon>
        <taxon>Arthropoda</taxon>
        <taxon>Crustacea</taxon>
        <taxon>Multicrustacea</taxon>
        <taxon>Malacostraca</taxon>
        <taxon>Eumalacostraca</taxon>
        <taxon>Eucarida</taxon>
        <taxon>Decapoda</taxon>
        <taxon>Pleocyemata</taxon>
        <taxon>Brachyura</taxon>
        <taxon>Eubrachyura</taxon>
        <taxon>Portunoidea</taxon>
        <taxon>Portunidae</taxon>
        <taxon>Portuninae</taxon>
        <taxon>Portunus</taxon>
    </lineage>
</organism>
<evidence type="ECO:0000313" key="2">
    <source>
        <dbReference type="Proteomes" id="UP000324222"/>
    </source>
</evidence>
<dbReference type="Proteomes" id="UP000324222">
    <property type="component" value="Unassembled WGS sequence"/>
</dbReference>
<reference evidence="1 2" key="1">
    <citation type="submission" date="2019-05" db="EMBL/GenBank/DDBJ databases">
        <title>Another draft genome of Portunus trituberculatus and its Hox gene families provides insights of decapod evolution.</title>
        <authorList>
            <person name="Jeong J.-H."/>
            <person name="Song I."/>
            <person name="Kim S."/>
            <person name="Choi T."/>
            <person name="Kim D."/>
            <person name="Ryu S."/>
            <person name="Kim W."/>
        </authorList>
    </citation>
    <scope>NUCLEOTIDE SEQUENCE [LARGE SCALE GENOMIC DNA]</scope>
    <source>
        <tissue evidence="1">Muscle</tissue>
    </source>
</reference>
<proteinExistence type="predicted"/>
<accession>A0A5B7EGA0</accession>
<comment type="caution">
    <text evidence="1">The sequence shown here is derived from an EMBL/GenBank/DDBJ whole genome shotgun (WGS) entry which is preliminary data.</text>
</comment>
<sequence length="207" mass="22833">MEEGVFVHCILHLRHFRKVLDLEPSRLGPIEEVTNGQQHRQDHLECLVLLKVLHTLLQVHQGVCYLLWSSLKSHRLSLAGSSEMDASIIRNCSADPRGSSGLEMAASWIFSFSSAVGSIVEKLLKTRQIISVAFENSRGKGMKHFRVGIESCFKAVSGGGSVGGVGRGWERLEGVVGAQCICTEVNMRPHLPPSWPAAGRLYSKWCQ</sequence>
<name>A0A5B7EGA0_PORTR</name>
<gene>
    <name evidence="1" type="ORF">E2C01_024847</name>
</gene>